<evidence type="ECO:0000313" key="1">
    <source>
        <dbReference type="EMBL" id="UUY05632.1"/>
    </source>
</evidence>
<dbReference type="EMBL" id="CP088295">
    <property type="protein sequence ID" value="UUY05632.1"/>
    <property type="molecule type" value="Genomic_DNA"/>
</dbReference>
<evidence type="ECO:0000313" key="2">
    <source>
        <dbReference type="Proteomes" id="UP001058860"/>
    </source>
</evidence>
<dbReference type="InterPro" id="IPR049210">
    <property type="entry name" value="DUF6812"/>
</dbReference>
<keyword evidence="2" id="KW-1185">Reference proteome</keyword>
<gene>
    <name evidence="1" type="ORF">LRS13_08970</name>
</gene>
<sequence>MQLRHERVELETGRHRIVGTLTLAREGYRSRISDMLNATERDFVALTDVEITPLDGSGATREHAFIAIHRSHIVYAVPLEREAAALEADHAARFA</sequence>
<protein>
    <submittedName>
        <fullName evidence="1">Uncharacterized protein</fullName>
    </submittedName>
</protein>
<dbReference type="Proteomes" id="UP001058860">
    <property type="component" value="Chromosome"/>
</dbReference>
<organism evidence="1 2">
    <name type="scientific">Svornostia abyssi</name>
    <dbReference type="NCBI Taxonomy" id="2898438"/>
    <lineage>
        <taxon>Bacteria</taxon>
        <taxon>Bacillati</taxon>
        <taxon>Actinomycetota</taxon>
        <taxon>Thermoleophilia</taxon>
        <taxon>Solirubrobacterales</taxon>
        <taxon>Baekduiaceae</taxon>
        <taxon>Svornostia</taxon>
    </lineage>
</organism>
<proteinExistence type="predicted"/>
<name>A0ABY5PMU0_9ACTN</name>
<accession>A0ABY5PMU0</accession>
<dbReference type="RefSeq" id="WP_353866076.1">
    <property type="nucleotide sequence ID" value="NZ_CP088295.1"/>
</dbReference>
<dbReference type="Pfam" id="PF20660">
    <property type="entry name" value="DUF6812"/>
    <property type="match status" value="1"/>
</dbReference>
<reference evidence="2" key="1">
    <citation type="submission" date="2021-11" db="EMBL/GenBank/DDBJ databases">
        <title>Cultivation dependent microbiological survey of springs from the worlds oldest radium mine currently devoted to the extraction of radon-saturated water.</title>
        <authorList>
            <person name="Kapinusova G."/>
            <person name="Smrhova T."/>
            <person name="Strejcek M."/>
            <person name="Suman J."/>
            <person name="Jani K."/>
            <person name="Pajer P."/>
            <person name="Uhlik O."/>
        </authorList>
    </citation>
    <scope>NUCLEOTIDE SEQUENCE [LARGE SCALE GENOMIC DNA]</scope>
    <source>
        <strain evidence="2">J379</strain>
    </source>
</reference>